<dbReference type="InterPro" id="IPR036942">
    <property type="entry name" value="Beta-barrel_TonB_sf"/>
</dbReference>
<dbReference type="EMBL" id="AMRI01000002">
    <property type="protein sequence ID" value="EKE77545.1"/>
    <property type="molecule type" value="Genomic_DNA"/>
</dbReference>
<dbReference type="PANTHER" id="PTHR40980">
    <property type="entry name" value="PLUG DOMAIN-CONTAINING PROTEIN"/>
    <property type="match status" value="1"/>
</dbReference>
<gene>
    <name evidence="13" type="ORF">B3C1_02000</name>
</gene>
<keyword evidence="5 9" id="KW-0798">TonB box</keyword>
<comment type="subcellular location">
    <subcellularLocation>
        <location evidence="1 8">Cell outer membrane</location>
        <topology evidence="1 8">Multi-pass membrane protein</topology>
    </subcellularLocation>
</comment>
<feature type="chain" id="PRO_5003859851" evidence="10">
    <location>
        <begin position="21"/>
        <end position="902"/>
    </location>
</feature>
<comment type="caution">
    <text evidence="13">The sequence shown here is derived from an EMBL/GenBank/DDBJ whole genome shotgun (WGS) entry which is preliminary data.</text>
</comment>
<reference evidence="13 14" key="1">
    <citation type="journal article" date="2012" name="J. Bacteriol.">
        <title>Genome Sequence of Gallaecimonas xiamenensis Type Strain 3-C-1.</title>
        <authorList>
            <person name="Lai Q."/>
            <person name="Wang L."/>
            <person name="Wang W."/>
            <person name="Shao Z."/>
        </authorList>
    </citation>
    <scope>NUCLEOTIDE SEQUENCE [LARGE SCALE GENOMIC DNA]</scope>
    <source>
        <strain evidence="13 14">3-C-1</strain>
    </source>
</reference>
<protein>
    <submittedName>
        <fullName evidence="13">TonB-dependent receptor</fullName>
    </submittedName>
</protein>
<name>K2KJQ1_9GAMM</name>
<evidence type="ECO:0000256" key="5">
    <source>
        <dbReference type="ARBA" id="ARBA00023077"/>
    </source>
</evidence>
<dbReference type="GO" id="GO:0030246">
    <property type="term" value="F:carbohydrate binding"/>
    <property type="evidence" value="ECO:0007669"/>
    <property type="project" value="InterPro"/>
</dbReference>
<feature type="domain" description="TonB-dependent receptor plug" evidence="12">
    <location>
        <begin position="124"/>
        <end position="225"/>
    </location>
</feature>
<dbReference type="PATRIC" id="fig|745411.4.peg.390"/>
<dbReference type="SUPFAM" id="SSF49452">
    <property type="entry name" value="Starch-binding domain-like"/>
    <property type="match status" value="1"/>
</dbReference>
<evidence type="ECO:0000313" key="13">
    <source>
        <dbReference type="EMBL" id="EKE77545.1"/>
    </source>
</evidence>
<organism evidence="13 14">
    <name type="scientific">Gallaecimonas xiamenensis 3-C-1</name>
    <dbReference type="NCBI Taxonomy" id="745411"/>
    <lineage>
        <taxon>Bacteria</taxon>
        <taxon>Pseudomonadati</taxon>
        <taxon>Pseudomonadota</taxon>
        <taxon>Gammaproteobacteria</taxon>
        <taxon>Enterobacterales</taxon>
        <taxon>Gallaecimonadaceae</taxon>
        <taxon>Gallaecimonas</taxon>
    </lineage>
</organism>
<evidence type="ECO:0000256" key="9">
    <source>
        <dbReference type="RuleBase" id="RU003357"/>
    </source>
</evidence>
<dbReference type="InterPro" id="IPR012910">
    <property type="entry name" value="Plug_dom"/>
</dbReference>
<keyword evidence="2 8" id="KW-0813">Transport</keyword>
<keyword evidence="10" id="KW-0732">Signal</keyword>
<comment type="similarity">
    <text evidence="8 9">Belongs to the TonB-dependent receptor family.</text>
</comment>
<dbReference type="InterPro" id="IPR039426">
    <property type="entry name" value="TonB-dep_rcpt-like"/>
</dbReference>
<dbReference type="RefSeq" id="WP_008482553.1">
    <property type="nucleotide sequence ID" value="NZ_AMRI01000002.1"/>
</dbReference>
<dbReference type="Pfam" id="PF07715">
    <property type="entry name" value="Plug"/>
    <property type="match status" value="1"/>
</dbReference>
<dbReference type="Pfam" id="PF13620">
    <property type="entry name" value="CarboxypepD_reg"/>
    <property type="match status" value="1"/>
</dbReference>
<dbReference type="InterPro" id="IPR037066">
    <property type="entry name" value="Plug_dom_sf"/>
</dbReference>
<evidence type="ECO:0000256" key="3">
    <source>
        <dbReference type="ARBA" id="ARBA00022452"/>
    </source>
</evidence>
<keyword evidence="6 8" id="KW-0472">Membrane</keyword>
<accession>K2KJQ1</accession>
<dbReference type="Pfam" id="PF00593">
    <property type="entry name" value="TonB_dep_Rec_b-barrel"/>
    <property type="match status" value="1"/>
</dbReference>
<dbReference type="eggNOG" id="COG4771">
    <property type="taxonomic scope" value="Bacteria"/>
</dbReference>
<dbReference type="STRING" id="745411.B3C1_02000"/>
<evidence type="ECO:0000256" key="10">
    <source>
        <dbReference type="SAM" id="SignalP"/>
    </source>
</evidence>
<dbReference type="Gene3D" id="2.40.170.20">
    <property type="entry name" value="TonB-dependent receptor, beta-barrel domain"/>
    <property type="match status" value="1"/>
</dbReference>
<evidence type="ECO:0000259" key="12">
    <source>
        <dbReference type="Pfam" id="PF07715"/>
    </source>
</evidence>
<sequence length="902" mass="99894">MKTAPLFALAALALSTQSWADARIQGQLQDATGHQVAGAQILLKDSPYRAVTGKDGRFQLPAVAQGRYQLLVQYMGASPLVKSIEVVDGQPLELPLVLDGAVERITVVGQAASLSRSLNRQKTADNILSVAAADAIGQYPDDNASESLQRLPGISIERDQGEGRFVRIRGLAPDLNTVTYGGVALPAPEAGRRAVALDVIPSDLLSSLEVAKSLTPDMDANSLGGNVEMKSYSAFDRDSRYFSFSAEASHNRLEDKTSPKLAASYSDTFDLGDQVEVLGLALAGSWYERKFGSDNVETGGAWDGDQLEETELRDYRITRERTGLAANLDYRPSEQQQFYLRGLYSEFSDDESRQALGAKFEEPLAPGQAGSAELSRELKARKETQTIQALILGGQSLLDDWTFKYQAAVSRAEEDTPFYISGAAFESELDGLSYQGRQKPVLTGPAALYDAGAFALGKVKMADTDTTDRDNSLKLDVIHHWDLAQLTLDLQGGAKFSRREKRAYEDAWSFKDIADNATLADFSAGQADYGLGTFGPRIDRAAIARLVGSLDRADYLEQVDSAINDYAIDEDTDAGYLMATANWQKLRLVAGLRYERSKRQARGFSALESDDDAISPVTANRSEDQWLPSLNLRYSFSDQTQLRAALSSSFVRPTFEQLAPGMYREGDQGEYEAEFGNPQLKSMTSRNYDLSLEHYMGEVGVISAGLFYKDIQHFIYSADLAGRSGYEDFDQAKTFINGDDADLYGLELNYVKRFDTLPAPYNNLLLSVNGTWTDSKATINWLEDGGLQSRELPFPSQSDKTANFAIGYEDDRISLRLSAAYQSQYLLEVSELDDANYDLYTDSHLQWDFIAKWFATPRLQLSFKALNLNDEPYYVYTGRQSLNAQYEEYGRTFQLGLQYNTF</sequence>
<evidence type="ECO:0000256" key="1">
    <source>
        <dbReference type="ARBA" id="ARBA00004571"/>
    </source>
</evidence>
<evidence type="ECO:0000256" key="7">
    <source>
        <dbReference type="ARBA" id="ARBA00023237"/>
    </source>
</evidence>
<feature type="domain" description="TonB-dependent receptor-like beta-barrel" evidence="11">
    <location>
        <begin position="463"/>
        <end position="868"/>
    </location>
</feature>
<dbReference type="NCBIfam" id="TIGR01782">
    <property type="entry name" value="TonB-Xanth-Caul"/>
    <property type="match status" value="1"/>
</dbReference>
<proteinExistence type="inferred from homology"/>
<evidence type="ECO:0000313" key="14">
    <source>
        <dbReference type="Proteomes" id="UP000006755"/>
    </source>
</evidence>
<evidence type="ECO:0000256" key="4">
    <source>
        <dbReference type="ARBA" id="ARBA00022692"/>
    </source>
</evidence>
<dbReference type="InterPro" id="IPR000531">
    <property type="entry name" value="Beta-barrel_TonB"/>
</dbReference>
<dbReference type="Proteomes" id="UP000006755">
    <property type="component" value="Unassembled WGS sequence"/>
</dbReference>
<dbReference type="PROSITE" id="PS52016">
    <property type="entry name" value="TONB_DEPENDENT_REC_3"/>
    <property type="match status" value="1"/>
</dbReference>
<dbReference type="Gene3D" id="2.170.130.10">
    <property type="entry name" value="TonB-dependent receptor, plug domain"/>
    <property type="match status" value="1"/>
</dbReference>
<keyword evidence="7 8" id="KW-0998">Cell outer membrane</keyword>
<dbReference type="InterPro" id="IPR010104">
    <property type="entry name" value="TonB_rcpt_bac"/>
</dbReference>
<feature type="signal peptide" evidence="10">
    <location>
        <begin position="1"/>
        <end position="20"/>
    </location>
</feature>
<dbReference type="CDD" id="cd01347">
    <property type="entry name" value="ligand_gated_channel"/>
    <property type="match status" value="1"/>
</dbReference>
<keyword evidence="3 8" id="KW-1134">Transmembrane beta strand</keyword>
<evidence type="ECO:0000256" key="8">
    <source>
        <dbReference type="PROSITE-ProRule" id="PRU01360"/>
    </source>
</evidence>
<dbReference type="AlphaFoldDB" id="K2KJQ1"/>
<dbReference type="GO" id="GO:0009279">
    <property type="term" value="C:cell outer membrane"/>
    <property type="evidence" value="ECO:0007669"/>
    <property type="project" value="UniProtKB-SubCell"/>
</dbReference>
<keyword evidence="13" id="KW-0675">Receptor</keyword>
<dbReference type="Gene3D" id="2.60.40.1120">
    <property type="entry name" value="Carboxypeptidase-like, regulatory domain"/>
    <property type="match status" value="1"/>
</dbReference>
<dbReference type="InterPro" id="IPR013784">
    <property type="entry name" value="Carb-bd-like_fold"/>
</dbReference>
<dbReference type="PANTHER" id="PTHR40980:SF4">
    <property type="entry name" value="TONB-DEPENDENT RECEPTOR-LIKE BETA-BARREL DOMAIN-CONTAINING PROTEIN"/>
    <property type="match status" value="1"/>
</dbReference>
<evidence type="ECO:0000259" key="11">
    <source>
        <dbReference type="Pfam" id="PF00593"/>
    </source>
</evidence>
<dbReference type="SUPFAM" id="SSF56935">
    <property type="entry name" value="Porins"/>
    <property type="match status" value="1"/>
</dbReference>
<keyword evidence="14" id="KW-1185">Reference proteome</keyword>
<evidence type="ECO:0000256" key="6">
    <source>
        <dbReference type="ARBA" id="ARBA00023136"/>
    </source>
</evidence>
<keyword evidence="4 8" id="KW-0812">Transmembrane</keyword>
<dbReference type="OrthoDB" id="99276at2"/>
<evidence type="ECO:0000256" key="2">
    <source>
        <dbReference type="ARBA" id="ARBA00022448"/>
    </source>
</evidence>